<gene>
    <name evidence="12" type="ORF">CANCADRAFT_55386</name>
</gene>
<keyword evidence="3 8" id="KW-0819">tRNA processing</keyword>
<dbReference type="InterPro" id="IPR036167">
    <property type="entry name" value="tRNA_intron_Endo_cat-like_sf"/>
</dbReference>
<sequence>MIPIQAIGSSFFIFNVDDLKYLRENHKILGTLTGTLPAFPQQSVFLGLPLQLMPEQAKYLVDHEIAYIASAEKSHQQLKRDRELKAKILKAFESKTEDLQRSRKQAYVRRAVANAALHGRELDPEQVGHSFDKQPVPTTTLLETPGLHKVRADDSVFDNISLNVEKLYAYLHDRSYYITPGLRFGGRYLAYPGDSLRFHSHLIVNEIGVDEPIDLLDIVSGGRLGTVVKKVWVLGGYEEAEDAMSVFSIEWAGF</sequence>
<evidence type="ECO:0000256" key="8">
    <source>
        <dbReference type="PIRNR" id="PIRNR017250"/>
    </source>
</evidence>
<evidence type="ECO:0000256" key="9">
    <source>
        <dbReference type="PIRSR" id="PIRSR017250-50"/>
    </source>
</evidence>
<dbReference type="OrthoDB" id="48041at2759"/>
<keyword evidence="4 8" id="KW-0456">Lyase</keyword>
<dbReference type="SUPFAM" id="SSF53032">
    <property type="entry name" value="tRNA-intron endonuclease catalytic domain-like"/>
    <property type="match status" value="1"/>
</dbReference>
<dbReference type="PANTHER" id="PTHR13070">
    <property type="entry name" value="TRNA-SPLICING ENDONUCLEASE SUBUNIT SEN34-RELATED"/>
    <property type="match status" value="1"/>
</dbReference>
<evidence type="ECO:0000256" key="1">
    <source>
        <dbReference type="ARBA" id="ARBA00008078"/>
    </source>
</evidence>
<dbReference type="InterPro" id="IPR006677">
    <property type="entry name" value="tRNA_intron_Endonuc_cat-like"/>
</dbReference>
<comment type="function">
    <text evidence="5">Constitutes one of the two catalytic subunit of the tRNA-splicing endonuclease complex, a complex responsible for identification and cleavage of the splice sites in pre-tRNA. It cleaves pre-tRNA at the 5'- and 3'-splice sites to release the intron. The products are an intron and two tRNA half-molecules bearing 2',3'-cyclic phosphate and 5'-OH termini. There are no conserved sequences at the splice sites, but the intron is invariably located at the same site in the gene, placing the splice sites an invariant distance from the constant structural features of the tRNA body. It probably carries the active site for 3'-splice site cleavage.</text>
</comment>
<feature type="active site" evidence="9">
    <location>
        <position position="230"/>
    </location>
</feature>
<dbReference type="Gene3D" id="3.40.1350.10">
    <property type="match status" value="1"/>
</dbReference>
<comment type="subunit">
    <text evidence="6">Heterotetramer composed of SEN2, SEN15, SEN34 and SEN54. Interacts directly with SEN15.</text>
</comment>
<evidence type="ECO:0000256" key="7">
    <source>
        <dbReference type="ARBA" id="ARBA00070870"/>
    </source>
</evidence>
<dbReference type="GO" id="GO:0000214">
    <property type="term" value="C:tRNA-intron endonuclease complex"/>
    <property type="evidence" value="ECO:0007669"/>
    <property type="project" value="UniProtKB-UniRule"/>
</dbReference>
<evidence type="ECO:0000256" key="2">
    <source>
        <dbReference type="ARBA" id="ARBA00012573"/>
    </source>
</evidence>
<organism evidence="12 13">
    <name type="scientific">Tortispora caseinolytica NRRL Y-17796</name>
    <dbReference type="NCBI Taxonomy" id="767744"/>
    <lineage>
        <taxon>Eukaryota</taxon>
        <taxon>Fungi</taxon>
        <taxon>Dikarya</taxon>
        <taxon>Ascomycota</taxon>
        <taxon>Saccharomycotina</taxon>
        <taxon>Trigonopsidomycetes</taxon>
        <taxon>Trigonopsidales</taxon>
        <taxon>Trigonopsidaceae</taxon>
        <taxon>Tortispora</taxon>
    </lineage>
</organism>
<evidence type="ECO:0000259" key="11">
    <source>
        <dbReference type="Pfam" id="PF26577"/>
    </source>
</evidence>
<dbReference type="GO" id="GO:0003676">
    <property type="term" value="F:nucleic acid binding"/>
    <property type="evidence" value="ECO:0007669"/>
    <property type="project" value="InterPro"/>
</dbReference>
<dbReference type="PANTHER" id="PTHR13070:SF0">
    <property type="entry name" value="TRNA-SPLICING ENDONUCLEASE SUBUNIT SEN34"/>
    <property type="match status" value="1"/>
</dbReference>
<dbReference type="Pfam" id="PF26577">
    <property type="entry name" value="TSEN34_N"/>
    <property type="match status" value="1"/>
</dbReference>
<feature type="active site" evidence="9">
    <location>
        <position position="199"/>
    </location>
</feature>
<evidence type="ECO:0000256" key="3">
    <source>
        <dbReference type="ARBA" id="ARBA00022694"/>
    </source>
</evidence>
<reference evidence="13" key="1">
    <citation type="submission" date="2016-02" db="EMBL/GenBank/DDBJ databases">
        <title>Comparative genomics of biotechnologically important yeasts.</title>
        <authorList>
            <consortium name="DOE Joint Genome Institute"/>
            <person name="Riley R."/>
            <person name="Haridas S."/>
            <person name="Wolfe K.H."/>
            <person name="Lopes M.R."/>
            <person name="Hittinger C.T."/>
            <person name="Goker M."/>
            <person name="Salamov A."/>
            <person name="Wisecaver J."/>
            <person name="Long T.M."/>
            <person name="Aerts A.L."/>
            <person name="Barry K."/>
            <person name="Choi C."/>
            <person name="Clum A."/>
            <person name="Coughlan A.Y."/>
            <person name="Deshpande S."/>
            <person name="Douglass A.P."/>
            <person name="Hanson S.J."/>
            <person name="Klenk H.-P."/>
            <person name="Labutti K."/>
            <person name="Lapidus A."/>
            <person name="Lindquist E."/>
            <person name="Lipzen A."/>
            <person name="Meier-Kolthoff J.P."/>
            <person name="Ohm R.A."/>
            <person name="Otillar R.P."/>
            <person name="Pangilinan J."/>
            <person name="Peng Y."/>
            <person name="Rokas A."/>
            <person name="Rosa C.A."/>
            <person name="Scheuner C."/>
            <person name="Sibirny A.A."/>
            <person name="Slot J.C."/>
            <person name="Stielow J.B."/>
            <person name="Sun H."/>
            <person name="Kurtzman C.P."/>
            <person name="Blackwell M."/>
            <person name="Jeffries T.W."/>
            <person name="Grigoriev I.V."/>
        </authorList>
    </citation>
    <scope>NUCLEOTIDE SEQUENCE [LARGE SCALE GENOMIC DNA]</scope>
    <source>
        <strain evidence="13">NRRL Y-17796</strain>
    </source>
</reference>
<evidence type="ECO:0000259" key="10">
    <source>
        <dbReference type="Pfam" id="PF01974"/>
    </source>
</evidence>
<dbReference type="GO" id="GO:0000213">
    <property type="term" value="F:tRNA-intron lyase activity"/>
    <property type="evidence" value="ECO:0007669"/>
    <property type="project" value="UniProtKB-UniRule"/>
</dbReference>
<dbReference type="InterPro" id="IPR011856">
    <property type="entry name" value="tRNA_endonuc-like_dom_sf"/>
</dbReference>
<name>A0A1E4TIE8_9ASCO</name>
<dbReference type="Pfam" id="PF01974">
    <property type="entry name" value="tRNA_int_endo"/>
    <property type="match status" value="1"/>
</dbReference>
<feature type="active site" evidence="9">
    <location>
        <position position="191"/>
    </location>
</feature>
<accession>A0A1E4TIE8</accession>
<dbReference type="PIRSF" id="PIRSF017250">
    <property type="entry name" value="tRNA_splic_SEN34"/>
    <property type="match status" value="1"/>
</dbReference>
<feature type="domain" description="tRNA intron endonuclease catalytic" evidence="10">
    <location>
        <begin position="166"/>
        <end position="241"/>
    </location>
</feature>
<dbReference type="Proteomes" id="UP000095023">
    <property type="component" value="Unassembled WGS sequence"/>
</dbReference>
<keyword evidence="13" id="KW-1185">Reference proteome</keyword>
<dbReference type="InterPro" id="IPR059049">
    <property type="entry name" value="TSEN34_N"/>
</dbReference>
<dbReference type="AlphaFoldDB" id="A0A1E4TIE8"/>
<evidence type="ECO:0000313" key="12">
    <source>
        <dbReference type="EMBL" id="ODV91532.1"/>
    </source>
</evidence>
<dbReference type="EC" id="4.6.1.16" evidence="2 8"/>
<dbReference type="InterPro" id="IPR016690">
    <property type="entry name" value="TSEN34"/>
</dbReference>
<proteinExistence type="inferred from homology"/>
<dbReference type="CDD" id="cd22363">
    <property type="entry name" value="tRNA-intron_lyase_C"/>
    <property type="match status" value="1"/>
</dbReference>
<dbReference type="GO" id="GO:0000379">
    <property type="term" value="P:tRNA-type intron splice site recognition and cleavage"/>
    <property type="evidence" value="ECO:0007669"/>
    <property type="project" value="UniProtKB-UniRule"/>
</dbReference>
<evidence type="ECO:0000313" key="13">
    <source>
        <dbReference type="Proteomes" id="UP000095023"/>
    </source>
</evidence>
<evidence type="ECO:0000256" key="6">
    <source>
        <dbReference type="ARBA" id="ARBA00062123"/>
    </source>
</evidence>
<dbReference type="EMBL" id="KV453841">
    <property type="protein sequence ID" value="ODV91532.1"/>
    <property type="molecule type" value="Genomic_DNA"/>
</dbReference>
<dbReference type="FunFam" id="3.40.1350.10:FF:000008">
    <property type="entry name" value="tRNA-splicing endonuclease subunit Sen34"/>
    <property type="match status" value="1"/>
</dbReference>
<feature type="domain" description="TSEN34 N-terminal" evidence="11">
    <location>
        <begin position="2"/>
        <end position="69"/>
    </location>
</feature>
<evidence type="ECO:0000256" key="5">
    <source>
        <dbReference type="ARBA" id="ARBA00059865"/>
    </source>
</evidence>
<evidence type="ECO:0000256" key="4">
    <source>
        <dbReference type="ARBA" id="ARBA00023239"/>
    </source>
</evidence>
<comment type="similarity">
    <text evidence="1 8">Belongs to the tRNA-intron endonuclease family.</text>
</comment>
<protein>
    <recommendedName>
        <fullName evidence="7 8">tRNA-splicing endonuclease subunit Sen34</fullName>
        <ecNumber evidence="2 8">4.6.1.16</ecNumber>
    </recommendedName>
</protein>